<sequence>MSLPLSQIVNVQLNSSPVAPFRRDFGTLALFTPEYGHVFTDPNTVFIECATQNDVEKAFGSRSETAAASRLFFSQTPKPKQLIIARWNNTTQTISAVEAVVEGYPVSTTLADMAYITDGYLSLVADGQKFDISGLDLSSGVSSFTSIATMINSLLPKTSPINVIFDEVGQRFIIKAKNAGQQHSVDYVVDSALSGTYIGKLLQLENGQAEKLKGGDAATISVQSLPEAFTALQNKNPNWYAASIVAALTDSEIQAASDWIQASDKKVLGLTTLKSSHIENSNGNIFKKLVDKQNDRTVVLYDKNDQYAINSWLARALAVNFSANNSTITMKFKSLPGVSADDLTLTEANKCKALGLNYYTYFDQAAMVAEGTVLGKRFFDEVHILDWFIDAVEKETFAVLYQSPTKVPLTDAGTARLIAAVKKVCLEGIKNGAFAPGVWNGDSFGTLNSGDRLDDGFYVWADTVDNLSISDREQRKSPPIQVAVKLAGAIHSVDVMVNFNR</sequence>
<keyword evidence="2" id="KW-1185">Reference proteome</keyword>
<evidence type="ECO:0000313" key="1">
    <source>
        <dbReference type="EMBL" id="GKX62282.1"/>
    </source>
</evidence>
<organism evidence="1 2">
    <name type="scientific">Pragia fontium</name>
    <dbReference type="NCBI Taxonomy" id="82985"/>
    <lineage>
        <taxon>Bacteria</taxon>
        <taxon>Pseudomonadati</taxon>
        <taxon>Pseudomonadota</taxon>
        <taxon>Gammaproteobacteria</taxon>
        <taxon>Enterobacterales</taxon>
        <taxon>Budviciaceae</taxon>
        <taxon>Pragia</taxon>
    </lineage>
</organism>
<comment type="caution">
    <text evidence="1">The sequence shown here is derived from an EMBL/GenBank/DDBJ whole genome shotgun (WGS) entry which is preliminary data.</text>
</comment>
<evidence type="ECO:0008006" key="3">
    <source>
        <dbReference type="Google" id="ProtNLM"/>
    </source>
</evidence>
<protein>
    <recommendedName>
        <fullName evidence="3">DUF3383 domain-containing protein</fullName>
    </recommendedName>
</protein>
<evidence type="ECO:0000313" key="2">
    <source>
        <dbReference type="Proteomes" id="UP001059610"/>
    </source>
</evidence>
<dbReference type="RefSeq" id="WP_114986877.1">
    <property type="nucleotide sequence ID" value="NZ_BRLJ01000002.1"/>
</dbReference>
<dbReference type="Pfam" id="PF11863">
    <property type="entry name" value="DUF3383"/>
    <property type="match status" value="1"/>
</dbReference>
<gene>
    <name evidence="1" type="ORF">SOASR032_08510</name>
</gene>
<dbReference type="InterPro" id="IPR021808">
    <property type="entry name" value="DUF3383"/>
</dbReference>
<dbReference type="EMBL" id="BRLJ01000002">
    <property type="protein sequence ID" value="GKX62282.1"/>
    <property type="molecule type" value="Genomic_DNA"/>
</dbReference>
<reference evidence="1" key="1">
    <citation type="submission" date="2022-06" db="EMBL/GenBank/DDBJ databases">
        <title>Draft genome sequences of Pragia fontium str. JCM24417.</title>
        <authorList>
            <person name="Wakabayashi Y."/>
            <person name="Kojima K."/>
        </authorList>
    </citation>
    <scope>NUCLEOTIDE SEQUENCE</scope>
    <source>
        <strain evidence="1">JCM 24417</strain>
    </source>
</reference>
<dbReference type="Proteomes" id="UP001059610">
    <property type="component" value="Unassembled WGS sequence"/>
</dbReference>
<name>A0ABQ5LF91_9GAMM</name>
<proteinExistence type="predicted"/>
<accession>A0ABQ5LF91</accession>